<evidence type="ECO:0000313" key="2">
    <source>
        <dbReference type="EMBL" id="MCU7695136.1"/>
    </source>
</evidence>
<evidence type="ECO:0000256" key="1">
    <source>
        <dbReference type="SAM" id="Phobius"/>
    </source>
</evidence>
<keyword evidence="1" id="KW-0812">Transmembrane</keyword>
<dbReference type="AlphaFoldDB" id="A0AAE3IQ74"/>
<accession>A0AAE3IQ74</accession>
<feature type="transmembrane region" description="Helical" evidence="1">
    <location>
        <begin position="111"/>
        <end position="133"/>
    </location>
</feature>
<proteinExistence type="predicted"/>
<protein>
    <submittedName>
        <fullName evidence="2">DUF4293 domain-containing protein</fullName>
    </submittedName>
</protein>
<sequence length="150" mass="16736">MIQRIQTLWMLIVALLAGLTFQFPFFTGISNEANQGITDVATTAALITSGKLYALSNMALLLVTAAIMVLALVTVFLYKDRKKQLLLCYINLVLSFGLIGLYFYYRNTEFVSGTIAIYSIITFLIPVFVVLAIRGINKDISLLKSVDRLR</sequence>
<feature type="transmembrane region" description="Helical" evidence="1">
    <location>
        <begin position="58"/>
        <end position="78"/>
    </location>
</feature>
<keyword evidence="1" id="KW-1133">Transmembrane helix</keyword>
<dbReference type="InterPro" id="IPR025635">
    <property type="entry name" value="DUF4293"/>
</dbReference>
<feature type="transmembrane region" description="Helical" evidence="1">
    <location>
        <begin position="85"/>
        <end position="105"/>
    </location>
</feature>
<feature type="transmembrane region" description="Helical" evidence="1">
    <location>
        <begin position="7"/>
        <end position="26"/>
    </location>
</feature>
<dbReference type="RefSeq" id="WP_263038623.1">
    <property type="nucleotide sequence ID" value="NZ_JAOTPL010000019.1"/>
</dbReference>
<gene>
    <name evidence="2" type="ORF">OD355_11465</name>
</gene>
<dbReference type="Proteomes" id="UP001209317">
    <property type="component" value="Unassembled WGS sequence"/>
</dbReference>
<evidence type="ECO:0000313" key="3">
    <source>
        <dbReference type="Proteomes" id="UP001209317"/>
    </source>
</evidence>
<dbReference type="EMBL" id="JAOTPL010000019">
    <property type="protein sequence ID" value="MCU7695136.1"/>
    <property type="molecule type" value="Genomic_DNA"/>
</dbReference>
<organism evidence="2 3">
    <name type="scientific">Haoranjiania flava</name>
    <dbReference type="NCBI Taxonomy" id="1856322"/>
    <lineage>
        <taxon>Bacteria</taxon>
        <taxon>Pseudomonadati</taxon>
        <taxon>Bacteroidota</taxon>
        <taxon>Chitinophagia</taxon>
        <taxon>Chitinophagales</taxon>
        <taxon>Chitinophagaceae</taxon>
        <taxon>Haoranjiania</taxon>
    </lineage>
</organism>
<reference evidence="2" key="1">
    <citation type="submission" date="2022-10" db="EMBL/GenBank/DDBJ databases">
        <authorList>
            <person name="Kim H.S."/>
            <person name="Kim J.-S."/>
            <person name="Suh M.K."/>
            <person name="Eom M.K."/>
            <person name="Lee J.-S."/>
        </authorList>
    </citation>
    <scope>NUCLEOTIDE SEQUENCE</scope>
    <source>
        <strain evidence="2">LIP-5</strain>
    </source>
</reference>
<keyword evidence="3" id="KW-1185">Reference proteome</keyword>
<keyword evidence="1" id="KW-0472">Membrane</keyword>
<comment type="caution">
    <text evidence="2">The sequence shown here is derived from an EMBL/GenBank/DDBJ whole genome shotgun (WGS) entry which is preliminary data.</text>
</comment>
<name>A0AAE3IQ74_9BACT</name>
<dbReference type="Pfam" id="PF14126">
    <property type="entry name" value="DUF4293"/>
    <property type="match status" value="1"/>
</dbReference>